<keyword evidence="1" id="KW-0732">Signal</keyword>
<dbReference type="AlphaFoldDB" id="A0A0L8V6N2"/>
<name>A0A0L8V6N2_9BACT</name>
<dbReference type="RefSeq" id="WP_053185539.1">
    <property type="nucleotide sequence ID" value="NZ_LGIA01000176.1"/>
</dbReference>
<dbReference type="InterPro" id="IPR045670">
    <property type="entry name" value="DUF5916"/>
</dbReference>
<dbReference type="SUPFAM" id="SSF49344">
    <property type="entry name" value="CBD9-like"/>
    <property type="match status" value="1"/>
</dbReference>
<gene>
    <name evidence="3" type="ORF">NC99_33530</name>
</gene>
<dbReference type="Gene3D" id="2.60.40.1190">
    <property type="match status" value="1"/>
</dbReference>
<organism evidence="3 4">
    <name type="scientific">Sunxiuqinia dokdonensis</name>
    <dbReference type="NCBI Taxonomy" id="1409788"/>
    <lineage>
        <taxon>Bacteria</taxon>
        <taxon>Pseudomonadati</taxon>
        <taxon>Bacteroidota</taxon>
        <taxon>Bacteroidia</taxon>
        <taxon>Marinilabiliales</taxon>
        <taxon>Prolixibacteraceae</taxon>
        <taxon>Sunxiuqinia</taxon>
    </lineage>
</organism>
<dbReference type="PATRIC" id="fig|1409788.3.peg.3436"/>
<keyword evidence="4" id="KW-1185">Reference proteome</keyword>
<comment type="caution">
    <text evidence="3">The sequence shown here is derived from an EMBL/GenBank/DDBJ whole genome shotgun (WGS) entry which is preliminary data.</text>
</comment>
<evidence type="ECO:0000313" key="3">
    <source>
        <dbReference type="EMBL" id="KOH43857.1"/>
    </source>
</evidence>
<evidence type="ECO:0000259" key="2">
    <source>
        <dbReference type="Pfam" id="PF19313"/>
    </source>
</evidence>
<dbReference type="STRING" id="1409788.NC99_33530"/>
<feature type="domain" description="DUF5916" evidence="2">
    <location>
        <begin position="247"/>
        <end position="346"/>
    </location>
</feature>
<reference evidence="4" key="1">
    <citation type="submission" date="2015-07" db="EMBL/GenBank/DDBJ databases">
        <title>Genome sequencing of Sunxiuqinia dokdonensis strain SK.</title>
        <authorList>
            <person name="Ahn S."/>
            <person name="Kim B.-C."/>
        </authorList>
    </citation>
    <scope>NUCLEOTIDE SEQUENCE [LARGE SCALE GENOMIC DNA]</scope>
    <source>
        <strain evidence="4">SK</strain>
    </source>
</reference>
<sequence>MKNLFLLMAFVLVLAGAVSGMENHQPDSVQQTFNKDFVLHVKKTTGPIHIDGKLDEPDWVRAEKANNFFRVLPVDTGLADAKSEVVMTYNDQAFYLAFTFFDSSPGKRIMESFRRDFVFGNNDNFLVFFDTFLDQTNGFSFGTSASGAKWDGIMHDGSAVNLNWDCKWESKTVHYDDRWVTEMRIPFRSIRFKSGTDRWYVNFSRLDLKMNEKSSWAPVPRQFPTASLAYTGVLDWEEPLPKSKTMFSLIPYVYGSVAKNYEAGSKTDYQKDVGFDAKIGVTTSMNLDLTYNPDFAQAEVDQQVTNLDRFELLFPEKRQFFLENSDLFAGFGYDVVTPFFSRRIGLDAPVLFGARLSGKLNNNWRLGLMDMQTEKTADLPGRNFAVASVQRKLFARSSAGLIVVNKENIDEPGGAQDFNRVLGLDYNLASSNNAWNGKFFYHHSFDEDEHEGGQYAQGAHLEYKTRNIGISFAQTSVGTDYNAEVGFVRRKGYNFLGPSFSYTWVPNKKIVAHGVFAESENFYDTEFRKIDHEQTVGYNFEFKSRATAQIGWLDFYVHLLEDFDPTHKNDVYLPAGSEYRYGGAWVEYASDNRKNLKWSGSYTKGTFYNGHIDLVEGMLGYRFQPYVNFTLNMSYNSIRLPQPFETTDLWLIGPKMDITFSDKVFLSTFVQYNEQIDNMNVNLRFQWRYAPVSDFFVVYTDNYFTGDWASRNRALVVKLSYWLN</sequence>
<feature type="signal peptide" evidence="1">
    <location>
        <begin position="1"/>
        <end position="20"/>
    </location>
</feature>
<dbReference type="EMBL" id="LGIA01000176">
    <property type="protein sequence ID" value="KOH43857.1"/>
    <property type="molecule type" value="Genomic_DNA"/>
</dbReference>
<accession>A0A0L8V6N2</accession>
<feature type="chain" id="PRO_5005591274" description="DUF5916 domain-containing protein" evidence="1">
    <location>
        <begin position="21"/>
        <end position="724"/>
    </location>
</feature>
<dbReference type="Proteomes" id="UP000036958">
    <property type="component" value="Unassembled WGS sequence"/>
</dbReference>
<dbReference type="Pfam" id="PF19313">
    <property type="entry name" value="DUF5916"/>
    <property type="match status" value="1"/>
</dbReference>
<dbReference type="CDD" id="cd09618">
    <property type="entry name" value="CBM9_like_2"/>
    <property type="match status" value="1"/>
</dbReference>
<evidence type="ECO:0000256" key="1">
    <source>
        <dbReference type="SAM" id="SignalP"/>
    </source>
</evidence>
<protein>
    <recommendedName>
        <fullName evidence="2">DUF5916 domain-containing protein</fullName>
    </recommendedName>
</protein>
<evidence type="ECO:0000313" key="4">
    <source>
        <dbReference type="Proteomes" id="UP000036958"/>
    </source>
</evidence>
<proteinExistence type="predicted"/>